<dbReference type="InterPro" id="IPR055438">
    <property type="entry name" value="AstE_AspA_cat"/>
</dbReference>
<keyword evidence="4 5" id="KW-0862">Zinc</keyword>
<dbReference type="CDD" id="cd03855">
    <property type="entry name" value="M14_ASTE"/>
    <property type="match status" value="1"/>
</dbReference>
<dbReference type="KEGG" id="hhu:AR456_03965"/>
<dbReference type="PANTHER" id="PTHR15162:SF7">
    <property type="entry name" value="SUCCINYLGLUTAMATE DESUCCINYLASE"/>
    <property type="match status" value="1"/>
</dbReference>
<feature type="active site" evidence="5">
    <location>
        <position position="211"/>
    </location>
</feature>
<feature type="domain" description="AstE/AspA barrel-sandwich hybrid" evidence="6">
    <location>
        <begin position="249"/>
        <end position="323"/>
    </location>
</feature>
<dbReference type="RefSeq" id="WP_021820059.1">
    <property type="nucleotide sequence ID" value="NZ_AVBC01000039.1"/>
</dbReference>
<dbReference type="GO" id="GO:0016788">
    <property type="term" value="F:hydrolase activity, acting on ester bonds"/>
    <property type="evidence" value="ECO:0007669"/>
    <property type="project" value="UniProtKB-UniRule"/>
</dbReference>
<evidence type="ECO:0000256" key="4">
    <source>
        <dbReference type="ARBA" id="ARBA00022833"/>
    </source>
</evidence>
<comment type="cofactor">
    <cofactor evidence="5">
        <name>Zn(2+)</name>
        <dbReference type="ChEBI" id="CHEBI:29105"/>
    </cofactor>
    <text evidence="5">Binds 1 zinc ion per subunit.</text>
</comment>
<evidence type="ECO:0000256" key="5">
    <source>
        <dbReference type="HAMAP-Rule" id="MF_00767"/>
    </source>
</evidence>
<protein>
    <recommendedName>
        <fullName evidence="5">Succinylglutamate desuccinylase</fullName>
        <ecNumber evidence="5">3.5.1.96</ecNumber>
    </recommendedName>
</protein>
<evidence type="ECO:0000256" key="3">
    <source>
        <dbReference type="ARBA" id="ARBA00022801"/>
    </source>
</evidence>
<feature type="domain" description="Succinylglutamate desuccinylase/Aspartoacylase catalytic" evidence="7">
    <location>
        <begin position="47"/>
        <end position="233"/>
    </location>
</feature>
<gene>
    <name evidence="5" type="primary">astE</name>
    <name evidence="8" type="ORF">BJB45_02470</name>
</gene>
<keyword evidence="9" id="KW-1185">Reference proteome</keyword>
<dbReference type="InterPro" id="IPR007036">
    <property type="entry name" value="Aste_AspA_hybrid_dom"/>
</dbReference>
<dbReference type="Pfam" id="PF04952">
    <property type="entry name" value="AstE_AspA_hybrid"/>
    <property type="match status" value="1"/>
</dbReference>
<evidence type="ECO:0000256" key="2">
    <source>
        <dbReference type="ARBA" id="ARBA00022723"/>
    </source>
</evidence>
<dbReference type="eggNOG" id="COG2988">
    <property type="taxonomic scope" value="Bacteria"/>
</dbReference>
<accession>W1N4B0</accession>
<feature type="binding site" evidence="5">
    <location>
        <position position="59"/>
    </location>
    <ligand>
        <name>Zn(2+)</name>
        <dbReference type="ChEBI" id="CHEBI:29105"/>
    </ligand>
</feature>
<comment type="function">
    <text evidence="5">Transforms N(2)-succinylglutamate into succinate and glutamate.</text>
</comment>
<feature type="binding site" evidence="5">
    <location>
        <position position="148"/>
    </location>
    <ligand>
        <name>Zn(2+)</name>
        <dbReference type="ChEBI" id="CHEBI:29105"/>
    </ligand>
</feature>
<comment type="similarity">
    <text evidence="5">Belongs to the AspA/AstE family. Succinylglutamate desuccinylase subfamily.</text>
</comment>
<dbReference type="GO" id="GO:0019544">
    <property type="term" value="P:L-arginine catabolic process to L-glutamate"/>
    <property type="evidence" value="ECO:0007669"/>
    <property type="project" value="UniProtKB-UniRule"/>
</dbReference>
<evidence type="ECO:0000256" key="1">
    <source>
        <dbReference type="ARBA" id="ARBA00022503"/>
    </source>
</evidence>
<dbReference type="Proteomes" id="UP000019113">
    <property type="component" value="Unassembled WGS sequence"/>
</dbReference>
<evidence type="ECO:0000313" key="8">
    <source>
        <dbReference type="EMBL" id="ERL50011.1"/>
    </source>
</evidence>
<evidence type="ECO:0000259" key="7">
    <source>
        <dbReference type="Pfam" id="PF24827"/>
    </source>
</evidence>
<evidence type="ECO:0000313" key="9">
    <source>
        <dbReference type="Proteomes" id="UP000019113"/>
    </source>
</evidence>
<dbReference type="GO" id="GO:0008270">
    <property type="term" value="F:zinc ion binding"/>
    <property type="evidence" value="ECO:0007669"/>
    <property type="project" value="UniProtKB-UniRule"/>
</dbReference>
<dbReference type="SUPFAM" id="SSF53187">
    <property type="entry name" value="Zn-dependent exopeptidases"/>
    <property type="match status" value="1"/>
</dbReference>
<dbReference type="GO" id="GO:0019545">
    <property type="term" value="P:L-arginine catabolic process to succinate"/>
    <property type="evidence" value="ECO:0007669"/>
    <property type="project" value="UniProtKB-UniRule"/>
</dbReference>
<dbReference type="PATRIC" id="fig|1178482.3.peg.3101"/>
<comment type="caution">
    <text evidence="8">The sequence shown here is derived from an EMBL/GenBank/DDBJ whole genome shotgun (WGS) entry which is preliminary data.</text>
</comment>
<comment type="catalytic activity">
    <reaction evidence="5">
        <text>N-succinyl-L-glutamate + H2O = L-glutamate + succinate</text>
        <dbReference type="Rhea" id="RHEA:15169"/>
        <dbReference type="ChEBI" id="CHEBI:15377"/>
        <dbReference type="ChEBI" id="CHEBI:29985"/>
        <dbReference type="ChEBI" id="CHEBI:30031"/>
        <dbReference type="ChEBI" id="CHEBI:58763"/>
        <dbReference type="EC" id="3.5.1.96"/>
    </reaction>
</comment>
<dbReference type="GO" id="GO:0009017">
    <property type="term" value="F:succinylglutamate desuccinylase activity"/>
    <property type="evidence" value="ECO:0007669"/>
    <property type="project" value="UniProtKB-EC"/>
</dbReference>
<dbReference type="InterPro" id="IPR050178">
    <property type="entry name" value="AspA/AstE_fam"/>
</dbReference>
<dbReference type="InterPro" id="IPR016681">
    <property type="entry name" value="SuccinylGlu_desuccinylase"/>
</dbReference>
<comment type="pathway">
    <text evidence="5">Amino-acid degradation; L-arginine degradation via AST pathway; L-glutamate and succinate from L-arginine: step 5/5.</text>
</comment>
<sequence>MLADWLTLSLDQGTPQHRQGVLEGGRYTIVGPGILHLTPDQVSVDARATVISVGIHGNETAPIELLGESLARLEAGLNQLGAPVLVILGNLEAIRRGTRFIETNLNRLFKRELDLSGDEADRARELMRAVDHFYAQHHGLPRLHYDLHTAIRDSQYPRFVVDPFAESATDEKQWHWLAGAGIQAALKQHQHSWTFSHYSKHYHQAQAFTFELGKALPFGHNDLSSLKQMGAMLDALIAGARPEAGDGQELIGFQVAVEVFRESKDFRLCFADDTPNFTEFGCGETVAEDASTGATIVGNTPLRVVFPNANVELGARAALLVEPTQLIHQPTTPESQDIEITE</sequence>
<dbReference type="HAMAP" id="MF_00767">
    <property type="entry name" value="Arg_catab_AstE"/>
    <property type="match status" value="1"/>
</dbReference>
<dbReference type="PANTHER" id="PTHR15162">
    <property type="entry name" value="ASPARTOACYLASE"/>
    <property type="match status" value="1"/>
</dbReference>
<keyword evidence="2 5" id="KW-0479">Metal-binding</keyword>
<dbReference type="Pfam" id="PF24827">
    <property type="entry name" value="AstE_AspA_cat"/>
    <property type="match status" value="1"/>
</dbReference>
<dbReference type="Gene3D" id="3.40.630.10">
    <property type="entry name" value="Zn peptidases"/>
    <property type="match status" value="1"/>
</dbReference>
<feature type="binding site" evidence="5">
    <location>
        <position position="56"/>
    </location>
    <ligand>
        <name>Zn(2+)</name>
        <dbReference type="ChEBI" id="CHEBI:29105"/>
    </ligand>
</feature>
<proteinExistence type="inferred from homology"/>
<dbReference type="UniPathway" id="UPA00185">
    <property type="reaction ID" value="UER00283"/>
</dbReference>
<keyword evidence="3 5" id="KW-0378">Hydrolase</keyword>
<evidence type="ECO:0000259" key="6">
    <source>
        <dbReference type="Pfam" id="PF04952"/>
    </source>
</evidence>
<dbReference type="AlphaFoldDB" id="W1N4B0"/>
<dbReference type="EC" id="3.5.1.96" evidence="5"/>
<reference evidence="8 9" key="1">
    <citation type="submission" date="2013-08" db="EMBL/GenBank/DDBJ databases">
        <title>draft genome of Halomonas huanghegensis, strain BJGMM-B45T.</title>
        <authorList>
            <person name="Miao C."/>
            <person name="Wan Y."/>
            <person name="Jin W."/>
        </authorList>
    </citation>
    <scope>NUCLEOTIDE SEQUENCE [LARGE SCALE GENOMIC DNA]</scope>
    <source>
        <strain evidence="8 9">BJGMM-B45</strain>
    </source>
</reference>
<dbReference type="NCBIfam" id="NF003706">
    <property type="entry name" value="PRK05324.1"/>
    <property type="match status" value="1"/>
</dbReference>
<dbReference type="EMBL" id="AVBC01000039">
    <property type="protein sequence ID" value="ERL50011.1"/>
    <property type="molecule type" value="Genomic_DNA"/>
</dbReference>
<keyword evidence="1 5" id="KW-0056">Arginine metabolism</keyword>
<dbReference type="OrthoDB" id="5290473at2"/>
<dbReference type="STRING" id="1178482.AR456_03965"/>
<name>W1N4B0_9GAMM</name>
<organism evidence="8 9">
    <name type="scientific">Halomonas huangheensis</name>
    <dbReference type="NCBI Taxonomy" id="1178482"/>
    <lineage>
        <taxon>Bacteria</taxon>
        <taxon>Pseudomonadati</taxon>
        <taxon>Pseudomonadota</taxon>
        <taxon>Gammaproteobacteria</taxon>
        <taxon>Oceanospirillales</taxon>
        <taxon>Halomonadaceae</taxon>
        <taxon>Halomonas</taxon>
    </lineage>
</organism>